<dbReference type="Pfam" id="PF21845">
    <property type="entry name" value="DUF6904"/>
    <property type="match status" value="1"/>
</dbReference>
<organism evidence="1 2">
    <name type="scientific">Alicyclobacillus vulcanalis</name>
    <dbReference type="NCBI Taxonomy" id="252246"/>
    <lineage>
        <taxon>Bacteria</taxon>
        <taxon>Bacillati</taxon>
        <taxon>Bacillota</taxon>
        <taxon>Bacilli</taxon>
        <taxon>Bacillales</taxon>
        <taxon>Alicyclobacillaceae</taxon>
        <taxon>Alicyclobacillus</taxon>
    </lineage>
</organism>
<dbReference type="Proteomes" id="UP000186156">
    <property type="component" value="Unassembled WGS sequence"/>
</dbReference>
<sequence>MLTIKNTPKLAGISISGDYPDLDTLYRSLLAIIGDEGEYGDYEGARLRVLGLMYDIRHAFQGDREIEFVPNGMDEDRMKFLGLIAPEKNLYYACQIYYPEALFVTIALNDFIRLYAKKQARTAPIPLLDKRVQWDAHIATARLFQSLVMSCLREVVTEASFKRIMNLMHKDSVWMDGWIHIAVSGFAQHSVSENCG</sequence>
<dbReference type="EMBL" id="FTOO01000010">
    <property type="protein sequence ID" value="SIT04140.1"/>
    <property type="molecule type" value="Genomic_DNA"/>
</dbReference>
<reference evidence="2" key="1">
    <citation type="submission" date="2017-01" db="EMBL/GenBank/DDBJ databases">
        <authorList>
            <person name="Varghese N."/>
            <person name="Submissions S."/>
        </authorList>
    </citation>
    <scope>NUCLEOTIDE SEQUENCE [LARGE SCALE GENOMIC DNA]</scope>
    <source>
        <strain evidence="2">DSM 16176</strain>
    </source>
</reference>
<evidence type="ECO:0000313" key="2">
    <source>
        <dbReference type="Proteomes" id="UP000186156"/>
    </source>
</evidence>
<name>A0A1N7P0P3_9BACL</name>
<dbReference type="STRING" id="252246.SAMN05421799_110133"/>
<gene>
    <name evidence="1" type="ORF">SAMN05421799_110133</name>
</gene>
<protein>
    <submittedName>
        <fullName evidence="1">Uncharacterized protein</fullName>
    </submittedName>
</protein>
<dbReference type="AlphaFoldDB" id="A0A1N7P0P3"/>
<dbReference type="OrthoDB" id="1999450at2"/>
<dbReference type="RefSeq" id="WP_084182594.1">
    <property type="nucleotide sequence ID" value="NZ_FTOO01000010.1"/>
</dbReference>
<accession>A0A1N7P0P3</accession>
<dbReference type="InterPro" id="IPR054199">
    <property type="entry name" value="DUF6904"/>
</dbReference>
<keyword evidence="2" id="KW-1185">Reference proteome</keyword>
<evidence type="ECO:0000313" key="1">
    <source>
        <dbReference type="EMBL" id="SIT04140.1"/>
    </source>
</evidence>
<proteinExistence type="predicted"/>